<protein>
    <submittedName>
        <fullName evidence="1">Ornithine cyclodeaminase</fullName>
    </submittedName>
</protein>
<dbReference type="GO" id="GO:0005737">
    <property type="term" value="C:cytoplasm"/>
    <property type="evidence" value="ECO:0007669"/>
    <property type="project" value="TreeGrafter"/>
</dbReference>
<sequence>MLYLNKKDLKEIGIVWQELVGVIKKSVQILQEQDFAQPIKPYLRYHDIKNRIIAMPAFIGGEINFAGIKWIASFPGNFKLDIPRAHSITILNEANTGRPICTINTTLISGLRTAAVSGLILNEFLSIKRSNHLQFTLSIVGLGPIGKLHLEMASTLLSGKLKAIKLHDVDSEAFNALSDLDFYHDIKDKLIFCKTWEEAYDDADIFITCTVSNQTYINKEPKKGSLHLNVSLRDYMPEFIHYANHIIVDNWEEVCRENTDIENMHKKYALAKEDTSSIIDVVCNHVSHSWKESDIVMFNPMGMAVFDIAIGGLFYNKAIKQGKGQMLEA</sequence>
<evidence type="ECO:0000313" key="1">
    <source>
        <dbReference type="EMBL" id="KIO74910.1"/>
    </source>
</evidence>
<comment type="caution">
    <text evidence="1">The sequence shown here is derived from an EMBL/GenBank/DDBJ whole genome shotgun (WGS) entry which is preliminary data.</text>
</comment>
<dbReference type="SUPFAM" id="SSF51735">
    <property type="entry name" value="NAD(P)-binding Rossmann-fold domains"/>
    <property type="match status" value="1"/>
</dbReference>
<dbReference type="Pfam" id="PF02423">
    <property type="entry name" value="OCD_Mu_crystall"/>
    <property type="match status" value="1"/>
</dbReference>
<dbReference type="Gene3D" id="3.40.50.720">
    <property type="entry name" value="NAD(P)-binding Rossmann-like Domain"/>
    <property type="match status" value="1"/>
</dbReference>
<dbReference type="InterPro" id="IPR023401">
    <property type="entry name" value="ODC_N"/>
</dbReference>
<name>A0A0D0GFK1_9SPHI</name>
<organism evidence="1 2">
    <name type="scientific">Pedobacter lusitanus</name>
    <dbReference type="NCBI Taxonomy" id="1503925"/>
    <lineage>
        <taxon>Bacteria</taxon>
        <taxon>Pseudomonadati</taxon>
        <taxon>Bacteroidota</taxon>
        <taxon>Sphingobacteriia</taxon>
        <taxon>Sphingobacteriales</taxon>
        <taxon>Sphingobacteriaceae</taxon>
        <taxon>Pedobacter</taxon>
    </lineage>
</organism>
<reference evidence="1 2" key="1">
    <citation type="submission" date="2015-01" db="EMBL/GenBank/DDBJ databases">
        <title>Draft genome sequence of Pedobacter sp. NL19 isolated from sludge of an effluent treatment pond in an abandoned uranium mine.</title>
        <authorList>
            <person name="Santos T."/>
            <person name="Caetano T."/>
            <person name="Covas C."/>
            <person name="Cruz A."/>
            <person name="Mendo S."/>
        </authorList>
    </citation>
    <scope>NUCLEOTIDE SEQUENCE [LARGE SCALE GENOMIC DNA]</scope>
    <source>
        <strain evidence="1 2">NL19</strain>
    </source>
</reference>
<dbReference type="PIRSF" id="PIRSF001439">
    <property type="entry name" value="CryM"/>
    <property type="match status" value="1"/>
</dbReference>
<accession>A0A0D0GFK1</accession>
<keyword evidence="2" id="KW-1185">Reference proteome</keyword>
<dbReference type="PANTHER" id="PTHR13812">
    <property type="entry name" value="KETIMINE REDUCTASE MU-CRYSTALLIN"/>
    <property type="match status" value="1"/>
</dbReference>
<proteinExistence type="predicted"/>
<dbReference type="Proteomes" id="UP000032049">
    <property type="component" value="Unassembled WGS sequence"/>
</dbReference>
<dbReference type="EMBL" id="JXRA01000127">
    <property type="protein sequence ID" value="KIO74910.1"/>
    <property type="molecule type" value="Genomic_DNA"/>
</dbReference>
<dbReference type="Gene3D" id="3.30.1780.10">
    <property type="entry name" value="ornithine cyclodeaminase, domain 1"/>
    <property type="match status" value="1"/>
</dbReference>
<dbReference type="STRING" id="1503925.TH53_23815"/>
<dbReference type="OrthoDB" id="9792005at2"/>
<dbReference type="AlphaFoldDB" id="A0A0D0GFK1"/>
<gene>
    <name evidence="1" type="ORF">TH53_23815</name>
</gene>
<dbReference type="PANTHER" id="PTHR13812:SF19">
    <property type="entry name" value="KETIMINE REDUCTASE MU-CRYSTALLIN"/>
    <property type="match status" value="1"/>
</dbReference>
<evidence type="ECO:0000313" key="2">
    <source>
        <dbReference type="Proteomes" id="UP000032049"/>
    </source>
</evidence>
<dbReference type="InterPro" id="IPR003462">
    <property type="entry name" value="ODC_Mu_crystall"/>
</dbReference>
<dbReference type="InterPro" id="IPR036291">
    <property type="entry name" value="NAD(P)-bd_dom_sf"/>
</dbReference>
<dbReference type="RefSeq" id="WP_041886436.1">
    <property type="nucleotide sequence ID" value="NZ_CP157278.1"/>
</dbReference>